<evidence type="ECO:0000256" key="9">
    <source>
        <dbReference type="ARBA" id="ARBA00022777"/>
    </source>
</evidence>
<dbReference type="InterPro" id="IPR005467">
    <property type="entry name" value="His_kinase_dom"/>
</dbReference>
<dbReference type="Gene3D" id="3.30.450.20">
    <property type="entry name" value="PAS domain"/>
    <property type="match status" value="2"/>
</dbReference>
<dbReference type="SUPFAM" id="SSF55874">
    <property type="entry name" value="ATPase domain of HSP90 chaperone/DNA topoisomerase II/histidine kinase"/>
    <property type="match status" value="1"/>
</dbReference>
<evidence type="ECO:0000256" key="6">
    <source>
        <dbReference type="ARBA" id="ARBA00022679"/>
    </source>
</evidence>
<evidence type="ECO:0000256" key="11">
    <source>
        <dbReference type="ARBA" id="ARBA00022989"/>
    </source>
</evidence>
<keyword evidence="11 15" id="KW-1133">Transmembrane helix</keyword>
<dbReference type="STRING" id="571438.SAMN05192586_105126"/>
<keyword evidence="8" id="KW-0547">Nucleotide-binding</keyword>
<feature type="domain" description="Histidine kinase" evidence="16">
    <location>
        <begin position="399"/>
        <end position="619"/>
    </location>
</feature>
<evidence type="ECO:0000256" key="10">
    <source>
        <dbReference type="ARBA" id="ARBA00022840"/>
    </source>
</evidence>
<dbReference type="EC" id="2.7.13.3" evidence="3"/>
<dbReference type="OrthoDB" id="7568856at2"/>
<evidence type="ECO:0000313" key="17">
    <source>
        <dbReference type="EMBL" id="SDF44512.1"/>
    </source>
</evidence>
<dbReference type="CDD" id="cd12914">
    <property type="entry name" value="PDC1_DGC_like"/>
    <property type="match status" value="1"/>
</dbReference>
<dbReference type="Pfam" id="PF00512">
    <property type="entry name" value="HisKA"/>
    <property type="match status" value="1"/>
</dbReference>
<evidence type="ECO:0000256" key="15">
    <source>
        <dbReference type="SAM" id="Phobius"/>
    </source>
</evidence>
<dbReference type="RefSeq" id="WP_092153239.1">
    <property type="nucleotide sequence ID" value="NZ_FNBX01000005.1"/>
</dbReference>
<comment type="catalytic activity">
    <reaction evidence="1">
        <text>ATP + protein L-histidine = ADP + protein N-phospho-L-histidine.</text>
        <dbReference type="EC" id="2.7.13.3"/>
    </reaction>
</comment>
<keyword evidence="5" id="KW-0597">Phosphoprotein</keyword>
<evidence type="ECO:0000256" key="13">
    <source>
        <dbReference type="ARBA" id="ARBA00023136"/>
    </source>
</evidence>
<dbReference type="InterPro" id="IPR003661">
    <property type="entry name" value="HisK_dim/P_dom"/>
</dbReference>
<keyword evidence="4" id="KW-1003">Cell membrane</keyword>
<keyword evidence="9 17" id="KW-0418">Kinase</keyword>
<evidence type="ECO:0000313" key="18">
    <source>
        <dbReference type="Proteomes" id="UP000199355"/>
    </source>
</evidence>
<keyword evidence="13 15" id="KW-0472">Membrane</keyword>
<dbReference type="InterPro" id="IPR003594">
    <property type="entry name" value="HATPase_dom"/>
</dbReference>
<dbReference type="InterPro" id="IPR036890">
    <property type="entry name" value="HATPase_C_sf"/>
</dbReference>
<dbReference type="SMART" id="SM00388">
    <property type="entry name" value="HisKA"/>
    <property type="match status" value="1"/>
</dbReference>
<dbReference type="SMART" id="SM00387">
    <property type="entry name" value="HATPase_c"/>
    <property type="match status" value="1"/>
</dbReference>
<keyword evidence="14" id="KW-0175">Coiled coil</keyword>
<evidence type="ECO:0000256" key="8">
    <source>
        <dbReference type="ARBA" id="ARBA00022741"/>
    </source>
</evidence>
<dbReference type="Gene3D" id="1.10.287.130">
    <property type="match status" value="1"/>
</dbReference>
<dbReference type="AlphaFoldDB" id="A0A1G7L4N5"/>
<dbReference type="PIRSF" id="PIRSF036431">
    <property type="entry name" value="STHK_DctB"/>
    <property type="match status" value="1"/>
</dbReference>
<organism evidence="17 18">
    <name type="scientific">Desulfovibrio legallii</name>
    <dbReference type="NCBI Taxonomy" id="571438"/>
    <lineage>
        <taxon>Bacteria</taxon>
        <taxon>Pseudomonadati</taxon>
        <taxon>Thermodesulfobacteriota</taxon>
        <taxon>Desulfovibrionia</taxon>
        <taxon>Desulfovibrionales</taxon>
        <taxon>Desulfovibrionaceae</taxon>
        <taxon>Desulfovibrio</taxon>
    </lineage>
</organism>
<evidence type="ECO:0000256" key="7">
    <source>
        <dbReference type="ARBA" id="ARBA00022692"/>
    </source>
</evidence>
<dbReference type="GO" id="GO:0000155">
    <property type="term" value="F:phosphorelay sensor kinase activity"/>
    <property type="evidence" value="ECO:0007669"/>
    <property type="project" value="InterPro"/>
</dbReference>
<keyword evidence="12" id="KW-0902">Two-component regulatory system</keyword>
<keyword evidence="10" id="KW-0067">ATP-binding</keyword>
<dbReference type="PRINTS" id="PR00344">
    <property type="entry name" value="BCTRLSENSOR"/>
</dbReference>
<dbReference type="Gene3D" id="6.10.250.3020">
    <property type="match status" value="1"/>
</dbReference>
<evidence type="ECO:0000256" key="14">
    <source>
        <dbReference type="SAM" id="Coils"/>
    </source>
</evidence>
<dbReference type="Pfam" id="PF02743">
    <property type="entry name" value="dCache_1"/>
    <property type="match status" value="1"/>
</dbReference>
<dbReference type="InterPro" id="IPR033479">
    <property type="entry name" value="dCache_1"/>
</dbReference>
<evidence type="ECO:0000256" key="1">
    <source>
        <dbReference type="ARBA" id="ARBA00000085"/>
    </source>
</evidence>
<keyword evidence="6" id="KW-0808">Transferase</keyword>
<dbReference type="InterPro" id="IPR017055">
    <property type="entry name" value="Sig_transdc_His_kinase_DctB"/>
</dbReference>
<gene>
    <name evidence="17" type="ORF">SAMN05192586_105126</name>
</gene>
<evidence type="ECO:0000256" key="2">
    <source>
        <dbReference type="ARBA" id="ARBA00004651"/>
    </source>
</evidence>
<dbReference type="Proteomes" id="UP000199355">
    <property type="component" value="Unassembled WGS sequence"/>
</dbReference>
<name>A0A1G7L4N5_9BACT</name>
<dbReference type="CDD" id="cd00075">
    <property type="entry name" value="HATPase"/>
    <property type="match status" value="1"/>
</dbReference>
<sequence>MQHAKKTELFSTQVVAVLSSRRALLILLVCLALSLLLAWRFQSYAERDLTAELDRVTGERLTLYVGTLHSALDKYNYLPHILANNAKVRQLLTENGDPQAVNLYLEDINAAAGSLDLFILDREGNTVATSNWNRPGSFAGHKYRYRPYYQDALAAGRGTYFGVGATTGRPGFFITQAVYAPGVDPACRFGRAHDRERVAGVAVTKVDLSMLQREWRAGGETVFITDVHGVVFLSSNDAWRYRSLRPLEPDVQAAVLEQRQYGPTPPAALDARFFRRFHLDMMALGGQDWLYARRRVEPYGWDIWFLKPAREMTDRQETLWLISAGGVALVALAALLGYAFFAVAQARREAHEAQRIRAVNQRLASEVRRRKKTERELLAAQDDLLHAGQLAALGQVAASVAHELSQPVTSMRMFIVSCRRLVQDGRYKEVESTTGHIMELVQRLEGLIGQLRHFSRKASMTLGPVRLAESIENALSVLHFRAEAMACVPTRQCPEDAVVWADALQLEQVLINIIHNALDALDAARKAAPAEAPPPAIDIRVRRDDTWCVISIEDNGPGIPPEAREHIFKPFFSTKRSGEGIGLGLSIVDKVIRALHGEIRAEDVQPHGTRFVLRLPRVHNGTGL</sequence>
<dbReference type="PROSITE" id="PS50109">
    <property type="entry name" value="HIS_KIN"/>
    <property type="match status" value="1"/>
</dbReference>
<evidence type="ECO:0000256" key="12">
    <source>
        <dbReference type="ARBA" id="ARBA00023012"/>
    </source>
</evidence>
<feature type="coiled-coil region" evidence="14">
    <location>
        <begin position="356"/>
        <end position="383"/>
    </location>
</feature>
<evidence type="ECO:0000259" key="16">
    <source>
        <dbReference type="PROSITE" id="PS50109"/>
    </source>
</evidence>
<evidence type="ECO:0000256" key="5">
    <source>
        <dbReference type="ARBA" id="ARBA00022553"/>
    </source>
</evidence>
<dbReference type="Gene3D" id="3.30.565.10">
    <property type="entry name" value="Histidine kinase-like ATPase, C-terminal domain"/>
    <property type="match status" value="1"/>
</dbReference>
<comment type="subcellular location">
    <subcellularLocation>
        <location evidence="2">Cell membrane</location>
        <topology evidence="2">Multi-pass membrane protein</topology>
    </subcellularLocation>
</comment>
<reference evidence="18" key="1">
    <citation type="submission" date="2016-10" db="EMBL/GenBank/DDBJ databases">
        <authorList>
            <person name="Varghese N."/>
            <person name="Submissions S."/>
        </authorList>
    </citation>
    <scope>NUCLEOTIDE SEQUENCE [LARGE SCALE GENOMIC DNA]</scope>
    <source>
        <strain evidence="18">KHC7</strain>
    </source>
</reference>
<proteinExistence type="predicted"/>
<dbReference type="EMBL" id="FNBX01000005">
    <property type="protein sequence ID" value="SDF44512.1"/>
    <property type="molecule type" value="Genomic_DNA"/>
</dbReference>
<dbReference type="Pfam" id="PF02518">
    <property type="entry name" value="HATPase_c"/>
    <property type="match status" value="1"/>
</dbReference>
<keyword evidence="18" id="KW-1185">Reference proteome</keyword>
<dbReference type="PANTHER" id="PTHR43065">
    <property type="entry name" value="SENSOR HISTIDINE KINASE"/>
    <property type="match status" value="1"/>
</dbReference>
<protein>
    <recommendedName>
        <fullName evidence="3">histidine kinase</fullName>
        <ecNumber evidence="3">2.7.13.3</ecNumber>
    </recommendedName>
</protein>
<dbReference type="GO" id="GO:0005524">
    <property type="term" value="F:ATP binding"/>
    <property type="evidence" value="ECO:0007669"/>
    <property type="project" value="UniProtKB-KW"/>
</dbReference>
<dbReference type="InterPro" id="IPR004358">
    <property type="entry name" value="Sig_transdc_His_kin-like_C"/>
</dbReference>
<accession>A0A1G7L4N5</accession>
<dbReference type="PANTHER" id="PTHR43065:SF46">
    <property type="entry name" value="C4-DICARBOXYLATE TRANSPORT SENSOR PROTEIN DCTB"/>
    <property type="match status" value="1"/>
</dbReference>
<feature type="transmembrane region" description="Helical" evidence="15">
    <location>
        <begin position="319"/>
        <end position="341"/>
    </location>
</feature>
<dbReference type="CDD" id="cd00082">
    <property type="entry name" value="HisKA"/>
    <property type="match status" value="1"/>
</dbReference>
<dbReference type="InterPro" id="IPR036097">
    <property type="entry name" value="HisK_dim/P_sf"/>
</dbReference>
<dbReference type="SUPFAM" id="SSF47384">
    <property type="entry name" value="Homodimeric domain of signal transducing histidine kinase"/>
    <property type="match status" value="1"/>
</dbReference>
<dbReference type="GO" id="GO:0005886">
    <property type="term" value="C:plasma membrane"/>
    <property type="evidence" value="ECO:0007669"/>
    <property type="project" value="UniProtKB-SubCell"/>
</dbReference>
<dbReference type="InterPro" id="IPR029151">
    <property type="entry name" value="Sensor-like_sf"/>
</dbReference>
<keyword evidence="7 15" id="KW-0812">Transmembrane</keyword>
<evidence type="ECO:0000256" key="3">
    <source>
        <dbReference type="ARBA" id="ARBA00012438"/>
    </source>
</evidence>
<dbReference type="SUPFAM" id="SSF103190">
    <property type="entry name" value="Sensory domain-like"/>
    <property type="match status" value="1"/>
</dbReference>
<evidence type="ECO:0000256" key="4">
    <source>
        <dbReference type="ARBA" id="ARBA00022475"/>
    </source>
</evidence>